<feature type="transmembrane region" description="Helical" evidence="6">
    <location>
        <begin position="42"/>
        <end position="62"/>
    </location>
</feature>
<keyword evidence="4 6" id="KW-1133">Transmembrane helix</keyword>
<evidence type="ECO:0000256" key="4">
    <source>
        <dbReference type="ARBA" id="ARBA00022989"/>
    </source>
</evidence>
<feature type="transmembrane region" description="Helical" evidence="6">
    <location>
        <begin position="135"/>
        <end position="157"/>
    </location>
</feature>
<dbReference type="GO" id="GO:0005886">
    <property type="term" value="C:plasma membrane"/>
    <property type="evidence" value="ECO:0007669"/>
    <property type="project" value="UniProtKB-SubCell"/>
</dbReference>
<dbReference type="Proteomes" id="UP000253490">
    <property type="component" value="Unassembled WGS sequence"/>
</dbReference>
<feature type="transmembrane region" description="Helical" evidence="6">
    <location>
        <begin position="260"/>
        <end position="282"/>
    </location>
</feature>
<reference evidence="8 9" key="1">
    <citation type="submission" date="2018-06" db="EMBL/GenBank/DDBJ databases">
        <title>Genomic Encyclopedia of Type Strains, Phase IV (KMG-IV): sequencing the most valuable type-strain genomes for metagenomic binning, comparative biology and taxonomic classification.</title>
        <authorList>
            <person name="Goeker M."/>
        </authorList>
    </citation>
    <scope>NUCLEOTIDE SEQUENCE [LARGE SCALE GENOMIC DNA]</scope>
    <source>
        <strain evidence="8 9">DSM 22112</strain>
    </source>
</reference>
<dbReference type="InterPro" id="IPR036259">
    <property type="entry name" value="MFS_trans_sf"/>
</dbReference>
<name>A0A366IFM8_9FIRM</name>
<sequence>MNDNKKIILIISILGALWTPFITTSVNIALPHMGTYLKIGSSLVNWITSSTILAIAMFTLPMGKLSDMIGRKKLMLIGAIISTISTFMCALSQSIYFLLVFRVLQGIGCAMISTAVVSIVCAAYPPNERGKALGINAACVYIGLSAGPIIGGGILSFTSWRGIFLFPIPLGLLLIFLLIKVFRTDDIIDKSQSKFDLKGTGLYGISIFLIIFSLSNLLLRNWSKYTLILGILMLCTFVYFESKVSFPIIDIKLMKGNRVLIFSSLAALINYSSTYAISYLMSLYLQVAQWIEPGTVGLILLTQPAIQATLSPFAGRLSDKISSQVLASIGMCVITLVLFGFSLFNQNTPIALVVFLLALVGAGFAFFSSPNTNSIMSSVDKTHHGVASGILGTSRTVGQSFSMSLTALITSIFMGNEQIGTETILQFIQSFKVTFAILAFLCLLGVFASLARGKKAPMAE</sequence>
<feature type="transmembrane region" description="Helical" evidence="6">
    <location>
        <begin position="202"/>
        <end position="219"/>
    </location>
</feature>
<feature type="transmembrane region" description="Helical" evidence="6">
    <location>
        <begin position="163"/>
        <end position="182"/>
    </location>
</feature>
<feature type="transmembrane region" description="Helical" evidence="6">
    <location>
        <begin position="350"/>
        <end position="367"/>
    </location>
</feature>
<keyword evidence="2" id="KW-0813">Transport</keyword>
<feature type="domain" description="Major facilitator superfamily (MFS) profile" evidence="7">
    <location>
        <begin position="8"/>
        <end position="457"/>
    </location>
</feature>
<evidence type="ECO:0000313" key="9">
    <source>
        <dbReference type="Proteomes" id="UP000253490"/>
    </source>
</evidence>
<evidence type="ECO:0000256" key="1">
    <source>
        <dbReference type="ARBA" id="ARBA00004651"/>
    </source>
</evidence>
<keyword evidence="5 6" id="KW-0472">Membrane</keyword>
<feature type="transmembrane region" description="Helical" evidence="6">
    <location>
        <begin position="74"/>
        <end position="97"/>
    </location>
</feature>
<accession>A0A366IFM8</accession>
<dbReference type="Gene3D" id="1.20.1250.20">
    <property type="entry name" value="MFS general substrate transporter like domains"/>
    <property type="match status" value="1"/>
</dbReference>
<dbReference type="CDD" id="cd17321">
    <property type="entry name" value="MFS_MMR_MDR_like"/>
    <property type="match status" value="1"/>
</dbReference>
<evidence type="ECO:0000259" key="7">
    <source>
        <dbReference type="PROSITE" id="PS50850"/>
    </source>
</evidence>
<proteinExistence type="predicted"/>
<evidence type="ECO:0000256" key="6">
    <source>
        <dbReference type="SAM" id="Phobius"/>
    </source>
</evidence>
<dbReference type="InterPro" id="IPR011701">
    <property type="entry name" value="MFS"/>
</dbReference>
<dbReference type="SUPFAM" id="SSF103473">
    <property type="entry name" value="MFS general substrate transporter"/>
    <property type="match status" value="1"/>
</dbReference>
<comment type="subcellular location">
    <subcellularLocation>
        <location evidence="1">Cell membrane</location>
        <topology evidence="1">Multi-pass membrane protein</topology>
    </subcellularLocation>
</comment>
<keyword evidence="9" id="KW-1185">Reference proteome</keyword>
<dbReference type="PANTHER" id="PTHR42718:SF9">
    <property type="entry name" value="MAJOR FACILITATOR SUPERFAMILY MULTIDRUG TRANSPORTER MFSC"/>
    <property type="match status" value="1"/>
</dbReference>
<comment type="caution">
    <text evidence="8">The sequence shown here is derived from an EMBL/GenBank/DDBJ whole genome shotgun (WGS) entry which is preliminary data.</text>
</comment>
<evidence type="ECO:0000256" key="3">
    <source>
        <dbReference type="ARBA" id="ARBA00022692"/>
    </source>
</evidence>
<feature type="transmembrane region" description="Helical" evidence="6">
    <location>
        <begin position="433"/>
        <end position="451"/>
    </location>
</feature>
<dbReference type="InterPro" id="IPR020846">
    <property type="entry name" value="MFS_dom"/>
</dbReference>
<evidence type="ECO:0000256" key="2">
    <source>
        <dbReference type="ARBA" id="ARBA00022448"/>
    </source>
</evidence>
<protein>
    <submittedName>
        <fullName evidence="8">MFS transporter</fullName>
    </submittedName>
</protein>
<feature type="transmembrane region" description="Helical" evidence="6">
    <location>
        <begin position="325"/>
        <end position="344"/>
    </location>
</feature>
<gene>
    <name evidence="8" type="ORF">DES36_101218</name>
</gene>
<evidence type="ECO:0000313" key="8">
    <source>
        <dbReference type="EMBL" id="RBP70161.1"/>
    </source>
</evidence>
<dbReference type="PROSITE" id="PS00216">
    <property type="entry name" value="SUGAR_TRANSPORT_1"/>
    <property type="match status" value="1"/>
</dbReference>
<organism evidence="8 9">
    <name type="scientific">Alkalibaculum bacchi</name>
    <dbReference type="NCBI Taxonomy" id="645887"/>
    <lineage>
        <taxon>Bacteria</taxon>
        <taxon>Bacillati</taxon>
        <taxon>Bacillota</taxon>
        <taxon>Clostridia</taxon>
        <taxon>Eubacteriales</taxon>
        <taxon>Eubacteriaceae</taxon>
        <taxon>Alkalibaculum</taxon>
    </lineage>
</organism>
<feature type="transmembrane region" description="Helical" evidence="6">
    <location>
        <begin position="103"/>
        <end position="123"/>
    </location>
</feature>
<dbReference type="EMBL" id="QNRX01000001">
    <property type="protein sequence ID" value="RBP70161.1"/>
    <property type="molecule type" value="Genomic_DNA"/>
</dbReference>
<feature type="transmembrane region" description="Helical" evidence="6">
    <location>
        <begin position="225"/>
        <end position="240"/>
    </location>
</feature>
<dbReference type="GO" id="GO:0022857">
    <property type="term" value="F:transmembrane transporter activity"/>
    <property type="evidence" value="ECO:0007669"/>
    <property type="project" value="InterPro"/>
</dbReference>
<dbReference type="AlphaFoldDB" id="A0A366IFM8"/>
<dbReference type="InterPro" id="IPR005829">
    <property type="entry name" value="Sugar_transporter_CS"/>
</dbReference>
<dbReference type="RefSeq" id="WP_170128125.1">
    <property type="nucleotide sequence ID" value="NZ_QNRX01000001.1"/>
</dbReference>
<evidence type="ECO:0000256" key="5">
    <source>
        <dbReference type="ARBA" id="ARBA00023136"/>
    </source>
</evidence>
<keyword evidence="3 6" id="KW-0812">Transmembrane</keyword>
<dbReference type="PANTHER" id="PTHR42718">
    <property type="entry name" value="MAJOR FACILITATOR SUPERFAMILY MULTIDRUG TRANSPORTER MFSC"/>
    <property type="match status" value="1"/>
</dbReference>
<dbReference type="PROSITE" id="PS50850">
    <property type="entry name" value="MFS"/>
    <property type="match status" value="1"/>
</dbReference>
<dbReference type="Pfam" id="PF07690">
    <property type="entry name" value="MFS_1"/>
    <property type="match status" value="2"/>
</dbReference>
<dbReference type="Gene3D" id="1.20.1720.10">
    <property type="entry name" value="Multidrug resistance protein D"/>
    <property type="match status" value="1"/>
</dbReference>
<feature type="transmembrane region" description="Helical" evidence="6">
    <location>
        <begin position="7"/>
        <end position="30"/>
    </location>
</feature>